<reference evidence="1 2" key="1">
    <citation type="submission" date="2018-08" db="EMBL/GenBank/DDBJ databases">
        <title>Genome and evolution of the arbuscular mycorrhizal fungus Diversispora epigaea (formerly Glomus versiforme) and its bacterial endosymbionts.</title>
        <authorList>
            <person name="Sun X."/>
            <person name="Fei Z."/>
            <person name="Harrison M."/>
        </authorList>
    </citation>
    <scope>NUCLEOTIDE SEQUENCE [LARGE SCALE GENOMIC DNA]</scope>
    <source>
        <strain evidence="1 2">IT104</strain>
    </source>
</reference>
<evidence type="ECO:0000313" key="1">
    <source>
        <dbReference type="EMBL" id="RHZ80417.1"/>
    </source>
</evidence>
<comment type="caution">
    <text evidence="1">The sequence shown here is derived from an EMBL/GenBank/DDBJ whole genome shotgun (WGS) entry which is preliminary data.</text>
</comment>
<evidence type="ECO:0000313" key="2">
    <source>
        <dbReference type="Proteomes" id="UP000266861"/>
    </source>
</evidence>
<dbReference type="Proteomes" id="UP000266861">
    <property type="component" value="Unassembled WGS sequence"/>
</dbReference>
<proteinExistence type="predicted"/>
<keyword evidence="2" id="KW-1185">Reference proteome</keyword>
<organism evidence="1 2">
    <name type="scientific">Diversispora epigaea</name>
    <dbReference type="NCBI Taxonomy" id="1348612"/>
    <lineage>
        <taxon>Eukaryota</taxon>
        <taxon>Fungi</taxon>
        <taxon>Fungi incertae sedis</taxon>
        <taxon>Mucoromycota</taxon>
        <taxon>Glomeromycotina</taxon>
        <taxon>Glomeromycetes</taxon>
        <taxon>Diversisporales</taxon>
        <taxon>Diversisporaceae</taxon>
        <taxon>Diversispora</taxon>
    </lineage>
</organism>
<dbReference type="EMBL" id="PQFF01000127">
    <property type="protein sequence ID" value="RHZ80417.1"/>
    <property type="molecule type" value="Genomic_DNA"/>
</dbReference>
<dbReference type="OrthoDB" id="2411664at2759"/>
<accession>A0A397IZA1</accession>
<sequence>MKQCWDANPDNRPHAVTIVCQMESLIRKSFYNEMEKQQEPNIHSSILKSEINTQLSGNTEYRIQNSKVFTFNIPIKPRNATNEEQTDEWEFGIASLSNLGSQFQP</sequence>
<gene>
    <name evidence="1" type="ORF">Glove_136g75</name>
</gene>
<dbReference type="AlphaFoldDB" id="A0A397IZA1"/>
<name>A0A397IZA1_9GLOM</name>
<evidence type="ECO:0008006" key="3">
    <source>
        <dbReference type="Google" id="ProtNLM"/>
    </source>
</evidence>
<protein>
    <recommendedName>
        <fullName evidence="3">Serine-threonine/tyrosine-protein kinase catalytic domain-containing protein</fullName>
    </recommendedName>
</protein>